<dbReference type="PANTHER" id="PTHR23242:SF9">
    <property type="entry name" value="TRANSCRIPTION FACTOR HOXA13"/>
    <property type="match status" value="1"/>
</dbReference>
<dbReference type="OrthoDB" id="3260408at2759"/>
<proteinExistence type="predicted"/>
<dbReference type="AlphaFoldDB" id="A0A9W4MUF3"/>
<dbReference type="EMBL" id="CAJVOS010000034">
    <property type="protein sequence ID" value="CAG8156882.1"/>
    <property type="molecule type" value="Genomic_DNA"/>
</dbReference>
<evidence type="ECO:0000313" key="2">
    <source>
        <dbReference type="EMBL" id="CAG8156882.1"/>
    </source>
</evidence>
<evidence type="ECO:0000313" key="3">
    <source>
        <dbReference type="Proteomes" id="UP001153618"/>
    </source>
</evidence>
<feature type="region of interest" description="Disordered" evidence="1">
    <location>
        <begin position="1247"/>
        <end position="1275"/>
    </location>
</feature>
<evidence type="ECO:0000256" key="1">
    <source>
        <dbReference type="SAM" id="MobiDB-lite"/>
    </source>
</evidence>
<feature type="region of interest" description="Disordered" evidence="1">
    <location>
        <begin position="302"/>
        <end position="340"/>
    </location>
</feature>
<comment type="caution">
    <text evidence="2">The sequence shown here is derived from an EMBL/GenBank/DDBJ whole genome shotgun (WGS) entry which is preliminary data.</text>
</comment>
<keyword evidence="3" id="KW-1185">Reference proteome</keyword>
<feature type="compositionally biased region" description="Low complexity" evidence="1">
    <location>
        <begin position="1247"/>
        <end position="1263"/>
    </location>
</feature>
<organism evidence="2 3">
    <name type="scientific">Penicillium olsonii</name>
    <dbReference type="NCBI Taxonomy" id="99116"/>
    <lineage>
        <taxon>Eukaryota</taxon>
        <taxon>Fungi</taxon>
        <taxon>Dikarya</taxon>
        <taxon>Ascomycota</taxon>
        <taxon>Pezizomycotina</taxon>
        <taxon>Eurotiomycetes</taxon>
        <taxon>Eurotiomycetidae</taxon>
        <taxon>Eurotiales</taxon>
        <taxon>Aspergillaceae</taxon>
        <taxon>Penicillium</taxon>
    </lineage>
</organism>
<feature type="compositionally biased region" description="Low complexity" evidence="1">
    <location>
        <begin position="315"/>
        <end position="329"/>
    </location>
</feature>
<gene>
    <name evidence="2" type="ORF">POLS_LOCUS6237</name>
</gene>
<evidence type="ECO:0008006" key="4">
    <source>
        <dbReference type="Google" id="ProtNLM"/>
    </source>
</evidence>
<reference evidence="2" key="1">
    <citation type="submission" date="2021-07" db="EMBL/GenBank/DDBJ databases">
        <authorList>
            <person name="Branca A.L. A."/>
        </authorList>
    </citation>
    <scope>NUCLEOTIDE SEQUENCE</scope>
</reference>
<accession>A0A9W4MUF3</accession>
<feature type="compositionally biased region" description="Acidic residues" evidence="1">
    <location>
        <begin position="627"/>
        <end position="642"/>
    </location>
</feature>
<protein>
    <recommendedName>
        <fullName evidence="4">Transcription factor hoxa13</fullName>
    </recommendedName>
</protein>
<dbReference type="Proteomes" id="UP001153618">
    <property type="component" value="Unassembled WGS sequence"/>
</dbReference>
<feature type="compositionally biased region" description="Acidic residues" evidence="1">
    <location>
        <begin position="590"/>
        <end position="603"/>
    </location>
</feature>
<dbReference type="PANTHER" id="PTHR23242">
    <property type="entry name" value="TRANSCRIPTION FACTOR HOXA13"/>
    <property type="match status" value="1"/>
</dbReference>
<feature type="region of interest" description="Disordered" evidence="1">
    <location>
        <begin position="573"/>
        <end position="642"/>
    </location>
</feature>
<sequence>MVVAENGQVAETTKSNNTANVQTRRKKGIVRWTTGLVVRRVLLVRCLLHILTCPFFRLCIWYALVSPFFQCPSNIADLTEASPRVCKPYLVARSHVEPYVTPYYDIYAAPYVDQARPYVEILNHRVYTPASKVAKSGYEKYGAPALQQARVYGAQQWHIQVTPRVQVAQDKVHQLYLAEVDPYIQQGVAVVSPYYQKANAAALAVYWDHLVPFYTHSKPYIGKAYSTSHGVMITHVMPGAQYTWSSVVYFANSSVWPHVTGLYSEQVEPQLVKIGQRLASYREGKRLRAVVDELDSTSTVQAATTSVTKSEETRATSTVTSTSTTEAPAKPTLSPTEEAEQAREKIDSDLERWQRKFSIAADKGVEDLEERIVEIVSALVANSANSHGKSLATALQSVSSEQISSIRQRINELAESMPEEADGLVEEATASLLVQDIRNSAMSVRDRAHVLREWSVSFEDELVRRVTAAVDSTLAVLDSIRDLGLQEIGMRWAWNDGVTYKDWAKYHALKAQLEEWRSEIRQVGVNHSSVSEARNVVNDIMDSGMHDAEEAAKELVRLKDVGLWKIAAREVSDDFSTRTGEPPRPQPPVEVEETEEATPDTDSSESNSDSESATAFEAPEETHDSEPSVDVEADQYDNEDDGSMADDVVVEEQPSVRPAFGVAAAEVNTHQVPILDGEDDKDALHGLASKASDTYAEASNAVSEAIYGASVTPTVGEQAAALVGDQYAHALAAASGVLYGTPLSPGEKISSAASEKYSEAVAAASSVIYGTPTPVVQSLVGEASSAFSDSTAQAKILYDIAKSQVLGQMAQSSAPAHAQLLASIESAYSGSLQYATEKLESNINAVRVTPTPSAAGPLAQISSIASSRLSQGLSLASEQLAQVQQPAATASSAGLEPFVLDAQRRYYEAVGLAHDHFTAFVSTASNAVYSSPTPTPAPRSFEGLISEAGSQYGHVSSLASASLAAVVASASSVISSADDGKAQSIIDDASSRYNAAISAASASLSLASVSASAAVYGTTPGPVESLSSQASENWEALVSKASEQIYGAPTPYAQQVINTGASQFEAVQDLVSELIVGKQPSFTESVLSKLHAAYETPYPAAAVSSASSYISEGYEAATSAASAVASEVPSVDDIIQQVNDQLHAAVDAAKVGIYGTPKGSFEKATNVATDAYSTAAAQVSSAVYGKEAGYIDVAKEAIDDIQSKASAAIYGEEPGSVESATARLSGAIESAKSQLADLAASASSVASEAAETASSHADEATSSVKSAASSYRDEL</sequence>
<name>A0A9W4MUF3_PENOL</name>